<dbReference type="CDD" id="cd14014">
    <property type="entry name" value="STKc_PknB_like"/>
    <property type="match status" value="1"/>
</dbReference>
<dbReference type="GO" id="GO:0004674">
    <property type="term" value="F:protein serine/threonine kinase activity"/>
    <property type="evidence" value="ECO:0007669"/>
    <property type="project" value="UniProtKB-EC"/>
</dbReference>
<dbReference type="EMBL" id="JBHMEC010000027">
    <property type="protein sequence ID" value="MFB9151311.1"/>
    <property type="molecule type" value="Genomic_DNA"/>
</dbReference>
<dbReference type="Pfam" id="PF00069">
    <property type="entry name" value="Pkinase"/>
    <property type="match status" value="1"/>
</dbReference>
<evidence type="ECO:0000259" key="6">
    <source>
        <dbReference type="PROSITE" id="PS50011"/>
    </source>
</evidence>
<dbReference type="PROSITE" id="PS50011">
    <property type="entry name" value="PROTEIN_KINASE_DOM"/>
    <property type="match status" value="1"/>
</dbReference>
<evidence type="ECO:0000256" key="2">
    <source>
        <dbReference type="ARBA" id="ARBA00022741"/>
    </source>
</evidence>
<comment type="caution">
    <text evidence="7">The sequence shown here is derived from an EMBL/GenBank/DDBJ whole genome shotgun (WGS) entry which is preliminary data.</text>
</comment>
<accession>A0ABV5I3P4</accession>
<evidence type="ECO:0000256" key="5">
    <source>
        <dbReference type="SAM" id="MobiDB-lite"/>
    </source>
</evidence>
<feature type="domain" description="Protein kinase" evidence="6">
    <location>
        <begin position="46"/>
        <end position="303"/>
    </location>
</feature>
<dbReference type="PROSITE" id="PS00109">
    <property type="entry name" value="PROTEIN_KINASE_TYR"/>
    <property type="match status" value="1"/>
</dbReference>
<protein>
    <submittedName>
        <fullName evidence="7">Serine/threonine-protein kinase</fullName>
        <ecNumber evidence="7">2.7.11.1</ecNumber>
    </submittedName>
</protein>
<sequence>MTSRPPEGTVPPDRTQLSTSGAVERASHITRSPIQLPAGTVLIGTYEITEHINTGGMGEVYRGINIHNDEVVAIKIVLPALAHDEKILSLFQKESTVLRRIAHDAIVRYEVFTIDPGISRPCLVMEFVKGVSLGDHMDHGALPEEDVLRLLRRLADGLAVAHRAGVVHRDLSPDNVILPDDRVENAKIIDFGIAKETKAGGGTLIGGQFAGKPGYVAPEQLGLYEGHVTGQADIYSLGLLAAAAARGQPLDMGDNPADAVRARMSVPDLSDVPDGLRALLAWMLQPDPADRPADMAALLQALSPASQPPQTQPGPSVPPVSAPPGSQPPGSAPPGSQPPVSQPPPAAEDTGGSPFGAPPATSPPPATEPAAPPRRGGAGRLVAALLVVAGLGLGGAWYGGFLPLPARGDRAAEIAWMSDRAARGGPPCRRVQPAPSPDDSGGLALEGFAARADAFTGLRGAFAEAHGRPPAIDLARVSEPQCAALDFLSRLDLPFAPRPPLVLRLTPPTEAGDSPAGQLDGAAGQQVALLLIDPAGRLQNLSATLDAGTGAFTLPRRRLRGAPDGDGAPFLVMALSGAQALGTAALIPDNAILPAAQTGQFWQFLESDIASTEGGVRATLAALPAPP</sequence>
<keyword evidence="3 7" id="KW-0418">Kinase</keyword>
<dbReference type="InterPro" id="IPR008266">
    <property type="entry name" value="Tyr_kinase_AS"/>
</dbReference>
<dbReference type="Gene3D" id="3.30.200.20">
    <property type="entry name" value="Phosphorylase Kinase, domain 1"/>
    <property type="match status" value="1"/>
</dbReference>
<evidence type="ECO:0000256" key="4">
    <source>
        <dbReference type="ARBA" id="ARBA00022840"/>
    </source>
</evidence>
<evidence type="ECO:0000256" key="3">
    <source>
        <dbReference type="ARBA" id="ARBA00022777"/>
    </source>
</evidence>
<keyword evidence="2" id="KW-0547">Nucleotide-binding</keyword>
<dbReference type="Gene3D" id="1.10.510.10">
    <property type="entry name" value="Transferase(Phosphotransferase) domain 1"/>
    <property type="match status" value="1"/>
</dbReference>
<dbReference type="PANTHER" id="PTHR43289">
    <property type="entry name" value="MITOGEN-ACTIVATED PROTEIN KINASE KINASE KINASE 20-RELATED"/>
    <property type="match status" value="1"/>
</dbReference>
<evidence type="ECO:0000256" key="1">
    <source>
        <dbReference type="ARBA" id="ARBA00022679"/>
    </source>
</evidence>
<reference evidence="7 8" key="1">
    <citation type="submission" date="2024-09" db="EMBL/GenBank/DDBJ databases">
        <authorList>
            <person name="Sun Q."/>
            <person name="Mori K."/>
        </authorList>
    </citation>
    <scope>NUCLEOTIDE SEQUENCE [LARGE SCALE GENOMIC DNA]</scope>
    <source>
        <strain evidence="7 8">CECT 9424</strain>
    </source>
</reference>
<dbReference type="Proteomes" id="UP001589670">
    <property type="component" value="Unassembled WGS sequence"/>
</dbReference>
<dbReference type="InterPro" id="IPR000719">
    <property type="entry name" value="Prot_kinase_dom"/>
</dbReference>
<keyword evidence="1 7" id="KW-0808">Transferase</keyword>
<keyword evidence="8" id="KW-1185">Reference proteome</keyword>
<feature type="region of interest" description="Disordered" evidence="5">
    <location>
        <begin position="1"/>
        <end position="25"/>
    </location>
</feature>
<evidence type="ECO:0000313" key="8">
    <source>
        <dbReference type="Proteomes" id="UP001589670"/>
    </source>
</evidence>
<feature type="compositionally biased region" description="Pro residues" evidence="5">
    <location>
        <begin position="356"/>
        <end position="372"/>
    </location>
</feature>
<feature type="compositionally biased region" description="Pro residues" evidence="5">
    <location>
        <begin position="306"/>
        <end position="346"/>
    </location>
</feature>
<evidence type="ECO:0000313" key="7">
    <source>
        <dbReference type="EMBL" id="MFB9151311.1"/>
    </source>
</evidence>
<proteinExistence type="predicted"/>
<dbReference type="PANTHER" id="PTHR43289:SF34">
    <property type="entry name" value="SERINE_THREONINE-PROTEIN KINASE YBDM-RELATED"/>
    <property type="match status" value="1"/>
</dbReference>
<dbReference type="RefSeq" id="WP_377070903.1">
    <property type="nucleotide sequence ID" value="NZ_JBHMEC010000027.1"/>
</dbReference>
<organism evidence="7 8">
    <name type="scientific">Roseovarius ramblicola</name>
    <dbReference type="NCBI Taxonomy" id="2022336"/>
    <lineage>
        <taxon>Bacteria</taxon>
        <taxon>Pseudomonadati</taxon>
        <taxon>Pseudomonadota</taxon>
        <taxon>Alphaproteobacteria</taxon>
        <taxon>Rhodobacterales</taxon>
        <taxon>Roseobacteraceae</taxon>
        <taxon>Roseovarius</taxon>
    </lineage>
</organism>
<feature type="region of interest" description="Disordered" evidence="5">
    <location>
        <begin position="304"/>
        <end position="376"/>
    </location>
</feature>
<dbReference type="SUPFAM" id="SSF56112">
    <property type="entry name" value="Protein kinase-like (PK-like)"/>
    <property type="match status" value="1"/>
</dbReference>
<name>A0ABV5I3P4_9RHOB</name>
<keyword evidence="4" id="KW-0067">ATP-binding</keyword>
<dbReference type="InterPro" id="IPR011009">
    <property type="entry name" value="Kinase-like_dom_sf"/>
</dbReference>
<dbReference type="EC" id="2.7.11.1" evidence="7"/>
<gene>
    <name evidence="7" type="ORF">ACFFU4_16285</name>
</gene>